<evidence type="ECO:0000313" key="4">
    <source>
        <dbReference type="Proteomes" id="UP000216225"/>
    </source>
</evidence>
<dbReference type="Gene3D" id="3.40.50.12370">
    <property type="match status" value="1"/>
</dbReference>
<reference evidence="3 4" key="1">
    <citation type="submission" date="2018-09" db="EMBL/GenBank/DDBJ databases">
        <title>Genome comparison of Alicycliphilus sp. BQ1, a polyurethanolytic bacterium, with its closest phylogenetic relatives Alicycliphilus denitrificans BC and K601, unable to attack polyurethane.</title>
        <authorList>
            <person name="Loza-Tavera H."/>
            <person name="Lozano L."/>
            <person name="Cevallos M."/>
            <person name="Maya-Lucas O."/>
            <person name="Garcia-Mena J."/>
            <person name="Hernandez J."/>
        </authorList>
    </citation>
    <scope>NUCLEOTIDE SEQUENCE [LARGE SCALE GENOMIC DNA]</scope>
    <source>
        <strain evidence="3 4">BQ1</strain>
    </source>
</reference>
<sequence length="288" mass="30938">MTTQNTVYACIDGLATTHAVVDGAAWAAQRLGAPLALLHVLQQPEPLPPVGDYSGVIGMGAQDLLLERLNTLDEERTRLAREAARRMMEQARLRVPESVAGALQTLLRQGDLTDALLECEPGARLFVLGSNRQATSPRKLRLDHRVESVVRQVRQPVLVMTRPDFSAPGSFVVAYDGSATAHRAIEAVARSPLLRGMPGLLAMAGEATPQAQKHLDEAQALLGQAGFEVGTQFVPGPPEEAIPALMEKRGDALLVLGAYGHSRIRQLIVGSTTTALLRLCSVPMLVLR</sequence>
<dbReference type="AlphaFoldDB" id="A0A3R7HW28"/>
<dbReference type="EMBL" id="NKDB02000002">
    <property type="protein sequence ID" value="RKJ97150.1"/>
    <property type="molecule type" value="Genomic_DNA"/>
</dbReference>
<dbReference type="PANTHER" id="PTHR46268">
    <property type="entry name" value="STRESS RESPONSE PROTEIN NHAX"/>
    <property type="match status" value="1"/>
</dbReference>
<dbReference type="InterPro" id="IPR006015">
    <property type="entry name" value="Universal_stress_UspA"/>
</dbReference>
<dbReference type="SUPFAM" id="SSF52402">
    <property type="entry name" value="Adenine nucleotide alpha hydrolases-like"/>
    <property type="match status" value="2"/>
</dbReference>
<accession>A0A3R7HW28</accession>
<evidence type="ECO:0000256" key="1">
    <source>
        <dbReference type="ARBA" id="ARBA00008791"/>
    </source>
</evidence>
<protein>
    <submittedName>
        <fullName evidence="3">Universal stress protein</fullName>
    </submittedName>
</protein>
<dbReference type="InterPro" id="IPR006016">
    <property type="entry name" value="UspA"/>
</dbReference>
<evidence type="ECO:0000313" key="3">
    <source>
        <dbReference type="EMBL" id="RKJ97150.1"/>
    </source>
</evidence>
<comment type="similarity">
    <text evidence="1">Belongs to the universal stress protein A family.</text>
</comment>
<evidence type="ECO:0000259" key="2">
    <source>
        <dbReference type="Pfam" id="PF00582"/>
    </source>
</evidence>
<gene>
    <name evidence="3" type="ORF">CE154_014260</name>
</gene>
<dbReference type="Proteomes" id="UP000216225">
    <property type="component" value="Unassembled WGS sequence"/>
</dbReference>
<organism evidence="3 4">
    <name type="scientific">Alicycliphilus denitrificans</name>
    <dbReference type="NCBI Taxonomy" id="179636"/>
    <lineage>
        <taxon>Bacteria</taxon>
        <taxon>Pseudomonadati</taxon>
        <taxon>Pseudomonadota</taxon>
        <taxon>Betaproteobacteria</taxon>
        <taxon>Burkholderiales</taxon>
        <taxon>Comamonadaceae</taxon>
        <taxon>Alicycliphilus</taxon>
    </lineage>
</organism>
<name>A0A3R7HW28_9BURK</name>
<dbReference type="PRINTS" id="PR01438">
    <property type="entry name" value="UNVRSLSTRESS"/>
</dbReference>
<feature type="domain" description="UspA" evidence="2">
    <location>
        <begin position="210"/>
        <end position="288"/>
    </location>
</feature>
<dbReference type="RefSeq" id="WP_094438666.1">
    <property type="nucleotide sequence ID" value="NZ_AP024172.1"/>
</dbReference>
<comment type="caution">
    <text evidence="3">The sequence shown here is derived from an EMBL/GenBank/DDBJ whole genome shotgun (WGS) entry which is preliminary data.</text>
</comment>
<proteinExistence type="inferred from homology"/>
<feature type="domain" description="UspA" evidence="2">
    <location>
        <begin position="7"/>
        <end position="159"/>
    </location>
</feature>
<dbReference type="PANTHER" id="PTHR46268:SF15">
    <property type="entry name" value="UNIVERSAL STRESS PROTEIN HP_0031"/>
    <property type="match status" value="1"/>
</dbReference>
<dbReference type="Pfam" id="PF00582">
    <property type="entry name" value="Usp"/>
    <property type="match status" value="2"/>
</dbReference>
<dbReference type="CDD" id="cd00293">
    <property type="entry name" value="USP-like"/>
    <property type="match status" value="2"/>
</dbReference>